<dbReference type="Proteomes" id="UP000295680">
    <property type="component" value="Unassembled WGS sequence"/>
</dbReference>
<proteinExistence type="predicted"/>
<feature type="transmembrane region" description="Helical" evidence="1">
    <location>
        <begin position="112"/>
        <end position="130"/>
    </location>
</feature>
<accession>A0A4R2JQG6</accession>
<feature type="transmembrane region" description="Helical" evidence="1">
    <location>
        <begin position="47"/>
        <end position="70"/>
    </location>
</feature>
<dbReference type="RefSeq" id="WP_207926095.1">
    <property type="nucleotide sequence ID" value="NZ_SLWS01000003.1"/>
</dbReference>
<sequence>MNHARSRPGRLSAAVRSAVPAYAFPAVTAYLNAQLIPDSDLAARLEVASYSTIAIPSAVAAVLVTLWLHSRTPPEAPSRGRVARTVAIAALVCVALAGAVSAVLIGNGLQDLSILQFTLGSAALGGGLSARKWVRSRARRTSTRATARAERTSS</sequence>
<protein>
    <submittedName>
        <fullName evidence="2">Uncharacterized protein</fullName>
    </submittedName>
</protein>
<dbReference type="AlphaFoldDB" id="A0A4R2JQG6"/>
<dbReference type="EMBL" id="SLWS01000003">
    <property type="protein sequence ID" value="TCO61042.1"/>
    <property type="molecule type" value="Genomic_DNA"/>
</dbReference>
<reference evidence="2 3" key="1">
    <citation type="submission" date="2019-03" db="EMBL/GenBank/DDBJ databases">
        <title>Genomic Encyclopedia of Type Strains, Phase IV (KMG-IV): sequencing the most valuable type-strain genomes for metagenomic binning, comparative biology and taxonomic classification.</title>
        <authorList>
            <person name="Goeker M."/>
        </authorList>
    </citation>
    <scope>NUCLEOTIDE SEQUENCE [LARGE SCALE GENOMIC DNA]</scope>
    <source>
        <strain evidence="2 3">DSM 45934</strain>
    </source>
</reference>
<keyword evidence="1" id="KW-1133">Transmembrane helix</keyword>
<evidence type="ECO:0000313" key="2">
    <source>
        <dbReference type="EMBL" id="TCO61042.1"/>
    </source>
</evidence>
<feature type="transmembrane region" description="Helical" evidence="1">
    <location>
        <begin position="82"/>
        <end position="106"/>
    </location>
</feature>
<name>A0A4R2JQG6_9PSEU</name>
<keyword evidence="1" id="KW-0812">Transmembrane</keyword>
<gene>
    <name evidence="2" type="ORF">EV192_103625</name>
</gene>
<keyword evidence="3" id="KW-1185">Reference proteome</keyword>
<keyword evidence="1" id="KW-0472">Membrane</keyword>
<comment type="caution">
    <text evidence="2">The sequence shown here is derived from an EMBL/GenBank/DDBJ whole genome shotgun (WGS) entry which is preliminary data.</text>
</comment>
<evidence type="ECO:0000313" key="3">
    <source>
        <dbReference type="Proteomes" id="UP000295680"/>
    </source>
</evidence>
<organism evidence="2 3">
    <name type="scientific">Actinocrispum wychmicini</name>
    <dbReference type="NCBI Taxonomy" id="1213861"/>
    <lineage>
        <taxon>Bacteria</taxon>
        <taxon>Bacillati</taxon>
        <taxon>Actinomycetota</taxon>
        <taxon>Actinomycetes</taxon>
        <taxon>Pseudonocardiales</taxon>
        <taxon>Pseudonocardiaceae</taxon>
        <taxon>Actinocrispum</taxon>
    </lineage>
</organism>
<evidence type="ECO:0000256" key="1">
    <source>
        <dbReference type="SAM" id="Phobius"/>
    </source>
</evidence>